<feature type="region of interest" description="Disordered" evidence="6">
    <location>
        <begin position="132"/>
        <end position="169"/>
    </location>
</feature>
<dbReference type="GO" id="GO:0005524">
    <property type="term" value="F:ATP binding"/>
    <property type="evidence" value="ECO:0007669"/>
    <property type="project" value="UniProtKB-KW"/>
</dbReference>
<dbReference type="InterPro" id="IPR011545">
    <property type="entry name" value="DEAD/DEAH_box_helicase_dom"/>
</dbReference>
<dbReference type="Proteomes" id="UP000265703">
    <property type="component" value="Unassembled WGS sequence"/>
</dbReference>
<dbReference type="Pfam" id="PF00270">
    <property type="entry name" value="DEAD"/>
    <property type="match status" value="1"/>
</dbReference>
<dbReference type="GO" id="GO:0016787">
    <property type="term" value="F:hydrolase activity"/>
    <property type="evidence" value="ECO:0007669"/>
    <property type="project" value="UniProtKB-KW"/>
</dbReference>
<keyword evidence="4" id="KW-0347">Helicase</keyword>
<protein>
    <recommendedName>
        <fullName evidence="1">RNA helicase</fullName>
        <ecNumber evidence="1">3.6.4.13</ecNumber>
    </recommendedName>
</protein>
<dbReference type="GO" id="GO:0003724">
    <property type="term" value="F:RNA helicase activity"/>
    <property type="evidence" value="ECO:0007669"/>
    <property type="project" value="UniProtKB-EC"/>
</dbReference>
<gene>
    <name evidence="9" type="ORF">C1645_767450</name>
</gene>
<dbReference type="PROSITE" id="PS51192">
    <property type="entry name" value="HELICASE_ATP_BIND_1"/>
    <property type="match status" value="1"/>
</dbReference>
<evidence type="ECO:0000313" key="10">
    <source>
        <dbReference type="Proteomes" id="UP000265703"/>
    </source>
</evidence>
<evidence type="ECO:0000313" key="9">
    <source>
        <dbReference type="EMBL" id="RIA91459.1"/>
    </source>
</evidence>
<reference evidence="9 10" key="1">
    <citation type="submission" date="2018-06" db="EMBL/GenBank/DDBJ databases">
        <title>Comparative genomics reveals the genomic features of Rhizophagus irregularis, R. cerebriforme, R. diaphanum and Gigaspora rosea, and their symbiotic lifestyle signature.</title>
        <authorList>
            <person name="Morin E."/>
            <person name="San Clemente H."/>
            <person name="Chen E.C.H."/>
            <person name="De La Providencia I."/>
            <person name="Hainaut M."/>
            <person name="Kuo A."/>
            <person name="Kohler A."/>
            <person name="Murat C."/>
            <person name="Tang N."/>
            <person name="Roy S."/>
            <person name="Loubradou J."/>
            <person name="Henrissat B."/>
            <person name="Grigoriev I.V."/>
            <person name="Corradi N."/>
            <person name="Roux C."/>
            <person name="Martin F.M."/>
        </authorList>
    </citation>
    <scope>NUCLEOTIDE SEQUENCE [LARGE SCALE GENOMIC DNA]</scope>
    <source>
        <strain evidence="9 10">DAOM 227022</strain>
    </source>
</reference>
<evidence type="ECO:0000259" key="7">
    <source>
        <dbReference type="PROSITE" id="PS51192"/>
    </source>
</evidence>
<dbReference type="SUPFAM" id="SSF52540">
    <property type="entry name" value="P-loop containing nucleoside triphosphate hydrolases"/>
    <property type="match status" value="2"/>
</dbReference>
<dbReference type="AlphaFoldDB" id="A0A397T298"/>
<dbReference type="EC" id="3.6.4.13" evidence="1"/>
<dbReference type="Pfam" id="PF00271">
    <property type="entry name" value="Helicase_C"/>
    <property type="match status" value="1"/>
</dbReference>
<dbReference type="PROSITE" id="PS51194">
    <property type="entry name" value="HELICASE_CTER"/>
    <property type="match status" value="1"/>
</dbReference>
<evidence type="ECO:0000256" key="1">
    <source>
        <dbReference type="ARBA" id="ARBA00012552"/>
    </source>
</evidence>
<name>A0A397T298_9GLOM</name>
<sequence>MASLNNKSSSSKNKSSQIEPIAVQATLEDVAAGISRVETILLDLTKQIIVLNDNISEFLKQQLPPTSNDLKPKNLVHQVDVQQTEIKRSTSIRTYHKDSPDTIGNLTLQVATLSTSVAQLISQQQQQQLNNITLPRPHPRAPRWNHDPYRNPNHRPPPQPRIVLSRRDSDNSIDQEIDDVIEKFENMRLRPELLRGTLNYGLERPSSVQQRGIPLLLKGQDVIAQAKSGQEKYATYCIPILQNMELQSIRTQALIITSSNETAGHIYRLVLGLSTLMHHIECMLCISGGNIGDDAKKAQKRPHIIIGTPNRICDLMHLDVIDLSYLKMFIIDDADILLTQGFRNQAIELRRNFPTRTIIQTIIFSGNINTEIMDLTTSLQMREPVRILVKKNEQNLQGIRHYYLYVAMERSDWKFEALTDLLDGIKNQKIIIYCNKESTMDSLCYKLCAKDLNAVALYGDVGSSQRNLILDKFRTGKDNILIATDLPIDIDQSVQLVIHYDLPSKPEDYGQRIITVSASGGYQGVSISFVTSKVKDMSNLRAIESLYKLKMPEMPINLLEVL</sequence>
<keyword evidence="2" id="KW-0547">Nucleotide-binding</keyword>
<evidence type="ECO:0000256" key="4">
    <source>
        <dbReference type="ARBA" id="ARBA00022806"/>
    </source>
</evidence>
<dbReference type="InterPro" id="IPR027417">
    <property type="entry name" value="P-loop_NTPase"/>
</dbReference>
<keyword evidence="10" id="KW-1185">Reference proteome</keyword>
<accession>A0A397T298</accession>
<dbReference type="EMBL" id="QKYT01000152">
    <property type="protein sequence ID" value="RIA91459.1"/>
    <property type="molecule type" value="Genomic_DNA"/>
</dbReference>
<evidence type="ECO:0000256" key="5">
    <source>
        <dbReference type="ARBA" id="ARBA00022840"/>
    </source>
</evidence>
<keyword evidence="3 9" id="KW-0378">Hydrolase</keyword>
<dbReference type="SMART" id="SM00490">
    <property type="entry name" value="HELICc"/>
    <property type="match status" value="1"/>
</dbReference>
<evidence type="ECO:0000256" key="3">
    <source>
        <dbReference type="ARBA" id="ARBA00022801"/>
    </source>
</evidence>
<dbReference type="OrthoDB" id="4726at2759"/>
<evidence type="ECO:0000256" key="6">
    <source>
        <dbReference type="SAM" id="MobiDB-lite"/>
    </source>
</evidence>
<dbReference type="InterPro" id="IPR014001">
    <property type="entry name" value="Helicase_ATP-bd"/>
</dbReference>
<comment type="caution">
    <text evidence="9">The sequence shown here is derived from an EMBL/GenBank/DDBJ whole genome shotgun (WGS) entry which is preliminary data.</text>
</comment>
<feature type="domain" description="Helicase C-terminal" evidence="8">
    <location>
        <begin position="417"/>
        <end position="562"/>
    </location>
</feature>
<evidence type="ECO:0000259" key="8">
    <source>
        <dbReference type="PROSITE" id="PS51194"/>
    </source>
</evidence>
<feature type="domain" description="Helicase ATP-binding" evidence="7">
    <location>
        <begin position="213"/>
        <end position="386"/>
    </location>
</feature>
<keyword evidence="5" id="KW-0067">ATP-binding</keyword>
<dbReference type="Gene3D" id="3.40.50.300">
    <property type="entry name" value="P-loop containing nucleotide triphosphate hydrolases"/>
    <property type="match status" value="2"/>
</dbReference>
<dbReference type="CDD" id="cd18787">
    <property type="entry name" value="SF2_C_DEAD"/>
    <property type="match status" value="1"/>
</dbReference>
<dbReference type="STRING" id="658196.A0A397T298"/>
<proteinExistence type="predicted"/>
<evidence type="ECO:0000256" key="2">
    <source>
        <dbReference type="ARBA" id="ARBA00022741"/>
    </source>
</evidence>
<organism evidence="9 10">
    <name type="scientific">Glomus cerebriforme</name>
    <dbReference type="NCBI Taxonomy" id="658196"/>
    <lineage>
        <taxon>Eukaryota</taxon>
        <taxon>Fungi</taxon>
        <taxon>Fungi incertae sedis</taxon>
        <taxon>Mucoromycota</taxon>
        <taxon>Glomeromycotina</taxon>
        <taxon>Glomeromycetes</taxon>
        <taxon>Glomerales</taxon>
        <taxon>Glomeraceae</taxon>
        <taxon>Glomus</taxon>
    </lineage>
</organism>
<dbReference type="PANTHER" id="PTHR47958">
    <property type="entry name" value="ATP-DEPENDENT RNA HELICASE DBP3"/>
    <property type="match status" value="1"/>
</dbReference>
<dbReference type="GO" id="GO:0003676">
    <property type="term" value="F:nucleic acid binding"/>
    <property type="evidence" value="ECO:0007669"/>
    <property type="project" value="InterPro"/>
</dbReference>
<dbReference type="InterPro" id="IPR001650">
    <property type="entry name" value="Helicase_C-like"/>
</dbReference>
<dbReference type="SMART" id="SM00487">
    <property type="entry name" value="DEXDc"/>
    <property type="match status" value="1"/>
</dbReference>